<dbReference type="AlphaFoldDB" id="A0A8T0R8D7"/>
<evidence type="ECO:0000256" key="1">
    <source>
        <dbReference type="SAM" id="MobiDB-lite"/>
    </source>
</evidence>
<keyword evidence="3" id="KW-1185">Reference proteome</keyword>
<protein>
    <submittedName>
        <fullName evidence="2">Uncharacterized protein</fullName>
    </submittedName>
</protein>
<evidence type="ECO:0000313" key="2">
    <source>
        <dbReference type="EMBL" id="KAG2581203.1"/>
    </source>
</evidence>
<accession>A0A8T0R8D7</accession>
<evidence type="ECO:0000313" key="3">
    <source>
        <dbReference type="Proteomes" id="UP000823388"/>
    </source>
</evidence>
<feature type="compositionally biased region" description="Basic residues" evidence="1">
    <location>
        <begin position="212"/>
        <end position="222"/>
    </location>
</feature>
<dbReference type="Proteomes" id="UP000823388">
    <property type="component" value="Chromosome 6K"/>
</dbReference>
<feature type="region of interest" description="Disordered" evidence="1">
    <location>
        <begin position="245"/>
        <end position="266"/>
    </location>
</feature>
<organism evidence="2 3">
    <name type="scientific">Panicum virgatum</name>
    <name type="common">Blackwell switchgrass</name>
    <dbReference type="NCBI Taxonomy" id="38727"/>
    <lineage>
        <taxon>Eukaryota</taxon>
        <taxon>Viridiplantae</taxon>
        <taxon>Streptophyta</taxon>
        <taxon>Embryophyta</taxon>
        <taxon>Tracheophyta</taxon>
        <taxon>Spermatophyta</taxon>
        <taxon>Magnoliopsida</taxon>
        <taxon>Liliopsida</taxon>
        <taxon>Poales</taxon>
        <taxon>Poaceae</taxon>
        <taxon>PACMAD clade</taxon>
        <taxon>Panicoideae</taxon>
        <taxon>Panicodae</taxon>
        <taxon>Paniceae</taxon>
        <taxon>Panicinae</taxon>
        <taxon>Panicum</taxon>
        <taxon>Panicum sect. Hiantes</taxon>
    </lineage>
</organism>
<gene>
    <name evidence="2" type="ORF">PVAP13_6KG019366</name>
</gene>
<sequence>METQRHVVVGAAACNEGRAESSAARETEPCCCCCRQGTRIGAGVEDGTCNSRSLGAIGAGRLHPERGDLNEELLPAPLPQPCVAELRSTRPLSTAFSSRRRNPACSVIARSRRCWISPPARHRAPQARPPPVCSPIPPPPPPLHPMHRSELCRRPAARHHRLAPSASPPLLPTVSHPRNLVAAAHGCRAWTPAAAVVAASARQRVATATSSGRRRSPARGRRCREWTAPLARSPRVVAAAAHDARLGAGIEMSREKDEEKGEREVD</sequence>
<dbReference type="EMBL" id="CM029047">
    <property type="protein sequence ID" value="KAG2581203.1"/>
    <property type="molecule type" value="Genomic_DNA"/>
</dbReference>
<name>A0A8T0R8D7_PANVG</name>
<proteinExistence type="predicted"/>
<reference evidence="2 3" key="1">
    <citation type="submission" date="2020-05" db="EMBL/GenBank/DDBJ databases">
        <title>WGS assembly of Panicum virgatum.</title>
        <authorList>
            <person name="Lovell J.T."/>
            <person name="Jenkins J."/>
            <person name="Shu S."/>
            <person name="Juenger T.E."/>
            <person name="Schmutz J."/>
        </authorList>
    </citation>
    <scope>NUCLEOTIDE SEQUENCE [LARGE SCALE GENOMIC DNA]</scope>
    <source>
        <strain evidence="3">cv. AP13</strain>
    </source>
</reference>
<feature type="region of interest" description="Disordered" evidence="1">
    <location>
        <begin position="205"/>
        <end position="227"/>
    </location>
</feature>
<comment type="caution">
    <text evidence="2">The sequence shown here is derived from an EMBL/GenBank/DDBJ whole genome shotgun (WGS) entry which is preliminary data.</text>
</comment>
<feature type="compositionally biased region" description="Basic and acidic residues" evidence="1">
    <location>
        <begin position="252"/>
        <end position="266"/>
    </location>
</feature>